<dbReference type="SMART" id="SM00382">
    <property type="entry name" value="AAA"/>
    <property type="match status" value="1"/>
</dbReference>
<evidence type="ECO:0000259" key="15">
    <source>
        <dbReference type="PROSITE" id="PS50929"/>
    </source>
</evidence>
<comment type="similarity">
    <text evidence="10">Belongs to the ABC transporter superfamily. Siderophore-Fe(3+) uptake transporter (SIUT) (TC 3.A.1.21) family.</text>
</comment>
<evidence type="ECO:0000256" key="9">
    <source>
        <dbReference type="ARBA" id="ARBA00023136"/>
    </source>
</evidence>
<dbReference type="EMBL" id="JGYW01000009">
    <property type="protein sequence ID" value="KFI57668.1"/>
    <property type="molecule type" value="Genomic_DNA"/>
</dbReference>
<reference evidence="16 17" key="1">
    <citation type="submission" date="2014-03" db="EMBL/GenBank/DDBJ databases">
        <title>Genomics of Bifidobacteria.</title>
        <authorList>
            <person name="Ventura M."/>
            <person name="Milani C."/>
            <person name="Lugli G.A."/>
        </authorList>
    </citation>
    <scope>NUCLEOTIDE SEQUENCE [LARGE SCALE GENOMIC DNA]</scope>
    <source>
        <strain evidence="16 17">LMG 11596</strain>
    </source>
</reference>
<evidence type="ECO:0000256" key="6">
    <source>
        <dbReference type="ARBA" id="ARBA00022741"/>
    </source>
</evidence>
<keyword evidence="5 13" id="KW-0812">Transmembrane</keyword>
<keyword evidence="11" id="KW-0175">Coiled coil</keyword>
<protein>
    <submittedName>
        <fullName evidence="16">ABC transporter</fullName>
        <ecNumber evidence="16">3.6.3.44</ecNumber>
    </submittedName>
</protein>
<evidence type="ECO:0000256" key="3">
    <source>
        <dbReference type="ARBA" id="ARBA00022475"/>
    </source>
</evidence>
<feature type="transmembrane region" description="Helical" evidence="13">
    <location>
        <begin position="285"/>
        <end position="303"/>
    </location>
</feature>
<dbReference type="InterPro" id="IPR036640">
    <property type="entry name" value="ABC1_TM_sf"/>
</dbReference>
<dbReference type="Gene3D" id="3.40.50.300">
    <property type="entry name" value="P-loop containing nucleotide triphosphate hydrolases"/>
    <property type="match status" value="1"/>
</dbReference>
<keyword evidence="4" id="KW-0997">Cell inner membrane</keyword>
<dbReference type="SUPFAM" id="SSF52540">
    <property type="entry name" value="P-loop containing nucleoside triphosphate hydrolases"/>
    <property type="match status" value="1"/>
</dbReference>
<keyword evidence="9 13" id="KW-0472">Membrane</keyword>
<dbReference type="Pfam" id="PF00005">
    <property type="entry name" value="ABC_tran"/>
    <property type="match status" value="1"/>
</dbReference>
<dbReference type="PANTHER" id="PTHR43394">
    <property type="entry name" value="ATP-DEPENDENT PERMEASE MDL1, MITOCHONDRIAL"/>
    <property type="match status" value="1"/>
</dbReference>
<dbReference type="InterPro" id="IPR011527">
    <property type="entry name" value="ABC1_TM_dom"/>
</dbReference>
<feature type="region of interest" description="Disordered" evidence="12">
    <location>
        <begin position="702"/>
        <end position="729"/>
    </location>
</feature>
<evidence type="ECO:0000256" key="11">
    <source>
        <dbReference type="SAM" id="Coils"/>
    </source>
</evidence>
<dbReference type="PROSITE" id="PS50893">
    <property type="entry name" value="ABC_TRANSPORTER_2"/>
    <property type="match status" value="1"/>
</dbReference>
<dbReference type="EC" id="3.6.3.44" evidence="16"/>
<dbReference type="InterPro" id="IPR003439">
    <property type="entry name" value="ABC_transporter-like_ATP-bd"/>
</dbReference>
<evidence type="ECO:0000256" key="10">
    <source>
        <dbReference type="ARBA" id="ARBA00023455"/>
    </source>
</evidence>
<evidence type="ECO:0000256" key="1">
    <source>
        <dbReference type="ARBA" id="ARBA00004429"/>
    </source>
</evidence>
<keyword evidence="6" id="KW-0547">Nucleotide-binding</keyword>
<keyword evidence="2" id="KW-0813">Transport</keyword>
<feature type="transmembrane region" description="Helical" evidence="13">
    <location>
        <begin position="177"/>
        <end position="195"/>
    </location>
</feature>
<feature type="transmembrane region" description="Helical" evidence="13">
    <location>
        <begin position="328"/>
        <end position="348"/>
    </location>
</feature>
<feature type="transmembrane region" description="Helical" evidence="13">
    <location>
        <begin position="60"/>
        <end position="84"/>
    </location>
</feature>
<dbReference type="InterPro" id="IPR017871">
    <property type="entry name" value="ABC_transporter-like_CS"/>
</dbReference>
<dbReference type="GO" id="GO:0005524">
    <property type="term" value="F:ATP binding"/>
    <property type="evidence" value="ECO:0007669"/>
    <property type="project" value="UniProtKB-KW"/>
</dbReference>
<sequence>MTAAVKSAPASRSSASPSGPPAGQSSRQPAAQRPAQPHMEPKHVIATLLKSLRQYKRASLLSPFFVIFEGVIEIVIPTVIAGLIDHGITPGKMNVVWQYGGILIVLAAISLTCGFLSGKFAAIGSSGFARNLRHDLFEKVQGFSFTNIDRFSTGSIITRLTTDVTNVQNAYQMLIRIGMRAPVMLIVAWIFSFNISPSISMVFLACIPVLGIGLVGMAALVHPIFERVFHTYDELNNVVDENLQGVRVVKSFTREQYEDRKFGRISMRIYKDFTKAEKMLSLNNPLFSLCMYVSMILIAWFGAKEIIASGNNPAIGLTTGDLTALTTYALQIMMAMMMLSMIFVMVIISRASASRICEVMNEVSTVTEQDSPVTAVKDGSIEFDHVSFRYSDTSEKPVLDDINLSIRSGMTVGIVGGTGSAKSSLVQLIPRLYDVTAGSLKVGGLDTRQYELEALRDEVAMVLQKNVLFAGTIAENLRWGNPSATDEELRHACELACADGFIEEFPDKYDTFIEQGGTNVSGGQRQRLCIARALLKRPKILILDDSTSAVDTKTDKSIRNAFMHEIPDTTKIIIAQRLASVEESDMIIVMHEGRILDKGTHDELLKTCDEYRSIYESQTQQHAAQDLDSEANDYHEQETEAEQREVNILQSKLDEAEQQGSAQAVTLLEDEVTAQAQLMADKRGSNDLPNTPLVPCDYDEIHERTMRNETAQGDAATDDASDERQGGEA</sequence>
<feature type="domain" description="ABC transmembrane type-1" evidence="15">
    <location>
        <begin position="60"/>
        <end position="346"/>
    </location>
</feature>
<dbReference type="Proteomes" id="UP000029074">
    <property type="component" value="Unassembled WGS sequence"/>
</dbReference>
<organism evidence="16 17">
    <name type="scientific">Bifidobacterium gallicum DSM 20093 = LMG 11596</name>
    <dbReference type="NCBI Taxonomy" id="561180"/>
    <lineage>
        <taxon>Bacteria</taxon>
        <taxon>Bacillati</taxon>
        <taxon>Actinomycetota</taxon>
        <taxon>Actinomycetes</taxon>
        <taxon>Bifidobacteriales</taxon>
        <taxon>Bifidobacteriaceae</taxon>
        <taxon>Bifidobacterium</taxon>
    </lineage>
</organism>
<dbReference type="GO" id="GO:0015421">
    <property type="term" value="F:ABC-type oligopeptide transporter activity"/>
    <property type="evidence" value="ECO:0007669"/>
    <property type="project" value="TreeGrafter"/>
</dbReference>
<evidence type="ECO:0000256" key="5">
    <source>
        <dbReference type="ARBA" id="ARBA00022692"/>
    </source>
</evidence>
<dbReference type="GO" id="GO:0016887">
    <property type="term" value="F:ATP hydrolysis activity"/>
    <property type="evidence" value="ECO:0007669"/>
    <property type="project" value="InterPro"/>
</dbReference>
<evidence type="ECO:0000313" key="16">
    <source>
        <dbReference type="EMBL" id="KFI57668.1"/>
    </source>
</evidence>
<dbReference type="Gene3D" id="1.20.1560.10">
    <property type="entry name" value="ABC transporter type 1, transmembrane domain"/>
    <property type="match status" value="1"/>
</dbReference>
<evidence type="ECO:0000313" key="17">
    <source>
        <dbReference type="Proteomes" id="UP000029074"/>
    </source>
</evidence>
<dbReference type="FunFam" id="3.40.50.300:FF:000221">
    <property type="entry name" value="Multidrug ABC transporter ATP-binding protein"/>
    <property type="match status" value="1"/>
</dbReference>
<keyword evidence="17" id="KW-1185">Reference proteome</keyword>
<accession>A0A087AFW8</accession>
<dbReference type="CDD" id="cd18548">
    <property type="entry name" value="ABC_6TM_Tm287_like"/>
    <property type="match status" value="1"/>
</dbReference>
<keyword evidence="7" id="KW-0067">ATP-binding</keyword>
<feature type="domain" description="ABC transporter" evidence="14">
    <location>
        <begin position="381"/>
        <end position="617"/>
    </location>
</feature>
<feature type="coiled-coil region" evidence="11">
    <location>
        <begin position="624"/>
        <end position="659"/>
    </location>
</feature>
<dbReference type="InterPro" id="IPR003593">
    <property type="entry name" value="AAA+_ATPase"/>
</dbReference>
<dbReference type="PROSITE" id="PS50929">
    <property type="entry name" value="ABC_TM1F"/>
    <property type="match status" value="1"/>
</dbReference>
<proteinExistence type="inferred from homology"/>
<evidence type="ECO:0000256" key="4">
    <source>
        <dbReference type="ARBA" id="ARBA00022519"/>
    </source>
</evidence>
<evidence type="ECO:0000256" key="2">
    <source>
        <dbReference type="ARBA" id="ARBA00022448"/>
    </source>
</evidence>
<keyword evidence="8 13" id="KW-1133">Transmembrane helix</keyword>
<feature type="transmembrane region" description="Helical" evidence="13">
    <location>
        <begin position="201"/>
        <end position="221"/>
    </location>
</feature>
<dbReference type="PROSITE" id="PS00211">
    <property type="entry name" value="ABC_TRANSPORTER_1"/>
    <property type="match status" value="1"/>
</dbReference>
<dbReference type="AlphaFoldDB" id="A0A087AFW8"/>
<feature type="region of interest" description="Disordered" evidence="12">
    <location>
        <begin position="1"/>
        <end position="39"/>
    </location>
</feature>
<evidence type="ECO:0000256" key="13">
    <source>
        <dbReference type="SAM" id="Phobius"/>
    </source>
</evidence>
<dbReference type="InterPro" id="IPR039421">
    <property type="entry name" value="Type_1_exporter"/>
</dbReference>
<name>A0A087AFW8_9BIFI</name>
<dbReference type="InterPro" id="IPR027417">
    <property type="entry name" value="P-loop_NTPase"/>
</dbReference>
<feature type="compositionally biased region" description="Low complexity" evidence="12">
    <location>
        <begin position="7"/>
        <end position="29"/>
    </location>
</feature>
<keyword evidence="16" id="KW-0378">Hydrolase</keyword>
<dbReference type="PANTHER" id="PTHR43394:SF1">
    <property type="entry name" value="ATP-BINDING CASSETTE SUB-FAMILY B MEMBER 10, MITOCHONDRIAL"/>
    <property type="match status" value="1"/>
</dbReference>
<dbReference type="Pfam" id="PF00664">
    <property type="entry name" value="ABC_membrane"/>
    <property type="match status" value="1"/>
</dbReference>
<evidence type="ECO:0000259" key="14">
    <source>
        <dbReference type="PROSITE" id="PS50893"/>
    </source>
</evidence>
<dbReference type="GO" id="GO:0005886">
    <property type="term" value="C:plasma membrane"/>
    <property type="evidence" value="ECO:0007669"/>
    <property type="project" value="UniProtKB-SubCell"/>
</dbReference>
<comment type="subcellular location">
    <subcellularLocation>
        <location evidence="1">Cell inner membrane</location>
        <topology evidence="1">Multi-pass membrane protein</topology>
    </subcellularLocation>
</comment>
<feature type="transmembrane region" description="Helical" evidence="13">
    <location>
        <begin position="96"/>
        <end position="116"/>
    </location>
</feature>
<dbReference type="SUPFAM" id="SSF90123">
    <property type="entry name" value="ABC transporter transmembrane region"/>
    <property type="match status" value="1"/>
</dbReference>
<comment type="caution">
    <text evidence="16">The sequence shown here is derived from an EMBL/GenBank/DDBJ whole genome shotgun (WGS) entry which is preliminary data.</text>
</comment>
<evidence type="ECO:0000256" key="12">
    <source>
        <dbReference type="SAM" id="MobiDB-lite"/>
    </source>
</evidence>
<evidence type="ECO:0000256" key="7">
    <source>
        <dbReference type="ARBA" id="ARBA00022840"/>
    </source>
</evidence>
<evidence type="ECO:0000256" key="8">
    <source>
        <dbReference type="ARBA" id="ARBA00022989"/>
    </source>
</evidence>
<gene>
    <name evidence="16" type="ORF">BGLCM_1357</name>
</gene>
<keyword evidence="3" id="KW-1003">Cell membrane</keyword>